<dbReference type="RefSeq" id="WP_202990358.1">
    <property type="nucleotide sequence ID" value="NZ_JAENHO010000002.1"/>
</dbReference>
<reference evidence="1 2" key="1">
    <citation type="submission" date="2021-01" db="EMBL/GenBank/DDBJ databases">
        <title>Actinoplanes sp. nov. LDG1-01 isolated from lichen.</title>
        <authorList>
            <person name="Saeng-In P."/>
            <person name="Phongsopitanun W."/>
            <person name="Kanchanasin P."/>
            <person name="Yuki M."/>
            <person name="Kudo T."/>
            <person name="Ohkuma M."/>
            <person name="Tanasupawat S."/>
        </authorList>
    </citation>
    <scope>NUCLEOTIDE SEQUENCE [LARGE SCALE GENOMIC DNA]</scope>
    <source>
        <strain evidence="1 2">LDG1-01</strain>
    </source>
</reference>
<keyword evidence="2" id="KW-1185">Reference proteome</keyword>
<dbReference type="SUPFAM" id="SSF51197">
    <property type="entry name" value="Clavaminate synthase-like"/>
    <property type="match status" value="1"/>
</dbReference>
<sequence>MDVDAFVRDGFVKLEQAVPADVVDACVRLLWERIDPEPDDPRTWTEPVHWVGNMGQPPFEQAMNMPVLVDAMNTVIGPGRWHPRNEMGAFPLRFPHADEPDDAGWHIEGAYMPPGETSYWTNVHSSYRALLLLFLFTDVDEHTAPTRIRAGSHMDVPRVLLPYGETGASGEVLSPLVAAASAHRPTVLGTGRAGDVFVCHPFLVHAAQPNHGTRPRFLSQPCISPTDNHMLKPYEGSDSPIARTIRQALNGA</sequence>
<comment type="caution">
    <text evidence="1">The sequence shown here is derived from an EMBL/GenBank/DDBJ whole genome shotgun (WGS) entry which is preliminary data.</text>
</comment>
<gene>
    <name evidence="1" type="ORF">JKJ07_06770</name>
</gene>
<accession>A0ABS1VI92</accession>
<dbReference type="Pfam" id="PF05721">
    <property type="entry name" value="PhyH"/>
    <property type="match status" value="1"/>
</dbReference>
<keyword evidence="1" id="KW-0223">Dioxygenase</keyword>
<dbReference type="GO" id="GO:0051213">
    <property type="term" value="F:dioxygenase activity"/>
    <property type="evidence" value="ECO:0007669"/>
    <property type="project" value="UniProtKB-KW"/>
</dbReference>
<proteinExistence type="predicted"/>
<dbReference type="Gene3D" id="2.60.120.620">
    <property type="entry name" value="q2cbj1_9rhob like domain"/>
    <property type="match status" value="1"/>
</dbReference>
<organism evidence="1 2">
    <name type="scientific">Paractinoplanes lichenicola</name>
    <dbReference type="NCBI Taxonomy" id="2802976"/>
    <lineage>
        <taxon>Bacteria</taxon>
        <taxon>Bacillati</taxon>
        <taxon>Actinomycetota</taxon>
        <taxon>Actinomycetes</taxon>
        <taxon>Micromonosporales</taxon>
        <taxon>Micromonosporaceae</taxon>
        <taxon>Paractinoplanes</taxon>
    </lineage>
</organism>
<evidence type="ECO:0000313" key="2">
    <source>
        <dbReference type="Proteomes" id="UP000598996"/>
    </source>
</evidence>
<name>A0ABS1VI92_9ACTN</name>
<dbReference type="EMBL" id="JAENHO010000002">
    <property type="protein sequence ID" value="MBL7254010.1"/>
    <property type="molecule type" value="Genomic_DNA"/>
</dbReference>
<evidence type="ECO:0000313" key="1">
    <source>
        <dbReference type="EMBL" id="MBL7254010.1"/>
    </source>
</evidence>
<protein>
    <submittedName>
        <fullName evidence="1">Phytanoyl-CoA dioxygenase family protein</fullName>
    </submittedName>
</protein>
<keyword evidence="1" id="KW-0560">Oxidoreductase</keyword>
<dbReference type="Proteomes" id="UP000598996">
    <property type="component" value="Unassembled WGS sequence"/>
</dbReference>
<dbReference type="InterPro" id="IPR008775">
    <property type="entry name" value="Phytyl_CoA_dOase-like"/>
</dbReference>